<dbReference type="PANTHER" id="PTHR11228">
    <property type="entry name" value="RADICAL SAM DOMAIN PROTEIN"/>
    <property type="match status" value="1"/>
</dbReference>
<dbReference type="Pfam" id="PF04055">
    <property type="entry name" value="Radical_SAM"/>
    <property type="match status" value="1"/>
</dbReference>
<dbReference type="Proteomes" id="UP000029864">
    <property type="component" value="Unassembled WGS sequence"/>
</dbReference>
<evidence type="ECO:0000256" key="3">
    <source>
        <dbReference type="ARBA" id="ARBA00023004"/>
    </source>
</evidence>
<keyword evidence="2" id="KW-0479">Metal-binding</keyword>
<sequence length="332" mass="35958">MVIMALMRTLEQMAEGDTAEFAVSSASELDLVRRWCEKTGNTLVSTLMVEQDTGQVTVGRGRPRNPGSMIPPDRMPGARLWLYTNFHCNLACDYCCVASSPKADPRLLGIDNIQALVTEAADWGVQELYLTGGEPFLLPDIDVIVRACVDRLPTTLLTNGMLFRGQGLRKLQAMPRQGFALQISVDSPTAEVHDAHRGAGSWGRALAGIRVALDEGFTVRVAATISANDDPALDELHALFDGLGIPRADQIIRPIALQGVAEEGVAFTRESLIPEVTVTAEGIYWHPVAALDEKALVSRQILPLAPALDRVSELFTEQWSSVTSATSMFACA</sequence>
<dbReference type="PROSITE" id="PS51918">
    <property type="entry name" value="RADICAL_SAM"/>
    <property type="match status" value="1"/>
</dbReference>
<evidence type="ECO:0000259" key="5">
    <source>
        <dbReference type="PROSITE" id="PS51918"/>
    </source>
</evidence>
<keyword evidence="1" id="KW-0949">S-adenosyl-L-methionine</keyword>
<dbReference type="EMBL" id="JPXF01000048">
    <property type="protein sequence ID" value="KGJ72936.1"/>
    <property type="molecule type" value="Genomic_DNA"/>
</dbReference>
<evidence type="ECO:0000256" key="4">
    <source>
        <dbReference type="ARBA" id="ARBA00023014"/>
    </source>
</evidence>
<gene>
    <name evidence="6" type="ORF">GY21_11975</name>
</gene>
<dbReference type="SFLD" id="SFLDS00029">
    <property type="entry name" value="Radical_SAM"/>
    <property type="match status" value="1"/>
</dbReference>
<dbReference type="SUPFAM" id="SSF102114">
    <property type="entry name" value="Radical SAM enzymes"/>
    <property type="match status" value="1"/>
</dbReference>
<name>A0A099J3L0_9MICO</name>
<dbReference type="SFLD" id="SFLDG01067">
    <property type="entry name" value="SPASM/twitch_domain_containing"/>
    <property type="match status" value="1"/>
</dbReference>
<dbReference type="OrthoDB" id="9782387at2"/>
<evidence type="ECO:0000256" key="1">
    <source>
        <dbReference type="ARBA" id="ARBA00022691"/>
    </source>
</evidence>
<dbReference type="eggNOG" id="COG0535">
    <property type="taxonomic scope" value="Bacteria"/>
</dbReference>
<dbReference type="GO" id="GO:0046872">
    <property type="term" value="F:metal ion binding"/>
    <property type="evidence" value="ECO:0007669"/>
    <property type="project" value="UniProtKB-KW"/>
</dbReference>
<keyword evidence="4" id="KW-0411">Iron-sulfur</keyword>
<dbReference type="GO" id="GO:0051536">
    <property type="term" value="F:iron-sulfur cluster binding"/>
    <property type="evidence" value="ECO:0007669"/>
    <property type="project" value="UniProtKB-KW"/>
</dbReference>
<evidence type="ECO:0000313" key="7">
    <source>
        <dbReference type="Proteomes" id="UP000029864"/>
    </source>
</evidence>
<reference evidence="6 7" key="1">
    <citation type="submission" date="2014-08" db="EMBL/GenBank/DDBJ databases">
        <authorList>
            <person name="Sisinthy S."/>
        </authorList>
    </citation>
    <scope>NUCLEOTIDE SEQUENCE [LARGE SCALE GENOMIC DNA]</scope>
    <source>
        <strain evidence="6 7">RuG17</strain>
    </source>
</reference>
<dbReference type="CDD" id="cd01335">
    <property type="entry name" value="Radical_SAM"/>
    <property type="match status" value="1"/>
</dbReference>
<accession>A0A099J3L0</accession>
<comment type="caution">
    <text evidence="6">The sequence shown here is derived from an EMBL/GenBank/DDBJ whole genome shotgun (WGS) entry which is preliminary data.</text>
</comment>
<dbReference type="Gene3D" id="3.30.110.40">
    <property type="entry name" value="TusA-like domain"/>
    <property type="match status" value="1"/>
</dbReference>
<evidence type="ECO:0000313" key="6">
    <source>
        <dbReference type="EMBL" id="KGJ72936.1"/>
    </source>
</evidence>
<dbReference type="InterPro" id="IPR058240">
    <property type="entry name" value="rSAM_sf"/>
</dbReference>
<dbReference type="GO" id="GO:0003824">
    <property type="term" value="F:catalytic activity"/>
    <property type="evidence" value="ECO:0007669"/>
    <property type="project" value="InterPro"/>
</dbReference>
<dbReference type="AlphaFoldDB" id="A0A099J3L0"/>
<dbReference type="InterPro" id="IPR036868">
    <property type="entry name" value="TusA-like_sf"/>
</dbReference>
<keyword evidence="7" id="KW-1185">Reference proteome</keyword>
<dbReference type="PANTHER" id="PTHR11228:SF22">
    <property type="entry name" value="PEPTIDE BIOSYNTHESIS PROTEIN YYDG-RELATED"/>
    <property type="match status" value="1"/>
</dbReference>
<dbReference type="InterPro" id="IPR013785">
    <property type="entry name" value="Aldolase_TIM"/>
</dbReference>
<protein>
    <submittedName>
        <fullName evidence="6">Radical SAM protein</fullName>
    </submittedName>
</protein>
<dbReference type="STRING" id="1001240.GY21_11975"/>
<keyword evidence="3" id="KW-0408">Iron</keyword>
<dbReference type="Gene3D" id="3.20.20.70">
    <property type="entry name" value="Aldolase class I"/>
    <property type="match status" value="1"/>
</dbReference>
<dbReference type="InterPro" id="IPR007197">
    <property type="entry name" value="rSAM"/>
</dbReference>
<organism evidence="6 7">
    <name type="scientific">Cryobacterium roopkundense</name>
    <dbReference type="NCBI Taxonomy" id="1001240"/>
    <lineage>
        <taxon>Bacteria</taxon>
        <taxon>Bacillati</taxon>
        <taxon>Actinomycetota</taxon>
        <taxon>Actinomycetes</taxon>
        <taxon>Micrococcales</taxon>
        <taxon>Microbacteriaceae</taxon>
        <taxon>Cryobacterium</taxon>
    </lineage>
</organism>
<feature type="domain" description="Radical SAM core" evidence="5">
    <location>
        <begin position="74"/>
        <end position="294"/>
    </location>
</feature>
<evidence type="ECO:0000256" key="2">
    <source>
        <dbReference type="ARBA" id="ARBA00022723"/>
    </source>
</evidence>
<proteinExistence type="predicted"/>
<dbReference type="InterPro" id="IPR050377">
    <property type="entry name" value="Radical_SAM_PqqE_MftC-like"/>
</dbReference>